<sequence>MVSATLSTKTEIKGFKSPTAKLATFEIESSATVAGWKLVAVAAPSTPALSKSGIAKPSSSEVELNAEASKDGLTIFFDNLQLLPKRQFGPRVKSSTKHALGSGGYKVGVDATFIARGNTSEGKAKTPAPTEVLKLTLKPDSIRGFTPKMDYSTAKNVAALEVKTNVDRFLVTMKGEYDLKSKALGNASASASTTVKLPEDVKAKIEVKSDASGKVELMKGTLTVDVPIKKGFKPPSVDDIALKIKFEQSLA</sequence>
<keyword evidence="2" id="KW-1185">Reference proteome</keyword>
<name>C1MZD8_MICPC</name>
<organism evidence="2">
    <name type="scientific">Micromonas pusilla (strain CCMP1545)</name>
    <name type="common">Picoplanktonic green alga</name>
    <dbReference type="NCBI Taxonomy" id="564608"/>
    <lineage>
        <taxon>Eukaryota</taxon>
        <taxon>Viridiplantae</taxon>
        <taxon>Chlorophyta</taxon>
        <taxon>Mamiellophyceae</taxon>
        <taxon>Mamiellales</taxon>
        <taxon>Mamiellaceae</taxon>
        <taxon>Micromonas</taxon>
    </lineage>
</organism>
<dbReference type="EMBL" id="GG663743">
    <property type="protein sequence ID" value="EEH54590.1"/>
    <property type="molecule type" value="Genomic_DNA"/>
</dbReference>
<gene>
    <name evidence="1" type="ORF">MICPUCDRAFT_41290</name>
</gene>
<dbReference type="KEGG" id="mpp:MICPUCDRAFT_41290"/>
<dbReference type="RefSeq" id="XP_003060940.1">
    <property type="nucleotide sequence ID" value="XM_003060894.1"/>
</dbReference>
<dbReference type="GeneID" id="9686637"/>
<proteinExistence type="predicted"/>
<dbReference type="Proteomes" id="UP000001876">
    <property type="component" value="Unassembled WGS sequence"/>
</dbReference>
<evidence type="ECO:0000313" key="2">
    <source>
        <dbReference type="Proteomes" id="UP000001876"/>
    </source>
</evidence>
<accession>C1MZD8</accession>
<evidence type="ECO:0000313" key="1">
    <source>
        <dbReference type="EMBL" id="EEH54590.1"/>
    </source>
</evidence>
<dbReference type="OrthoDB" id="10481346at2759"/>
<reference evidence="1 2" key="1">
    <citation type="journal article" date="2009" name="Science">
        <title>Green evolution and dynamic adaptations revealed by genomes of the marine picoeukaryotes Micromonas.</title>
        <authorList>
            <person name="Worden A.Z."/>
            <person name="Lee J.H."/>
            <person name="Mock T."/>
            <person name="Rouze P."/>
            <person name="Simmons M.P."/>
            <person name="Aerts A.L."/>
            <person name="Allen A.E."/>
            <person name="Cuvelier M.L."/>
            <person name="Derelle E."/>
            <person name="Everett M.V."/>
            <person name="Foulon E."/>
            <person name="Grimwood J."/>
            <person name="Gundlach H."/>
            <person name="Henrissat B."/>
            <person name="Napoli C."/>
            <person name="McDonald S.M."/>
            <person name="Parker M.S."/>
            <person name="Rombauts S."/>
            <person name="Salamov A."/>
            <person name="Von Dassow P."/>
            <person name="Badger J.H."/>
            <person name="Coutinho P.M."/>
            <person name="Demir E."/>
            <person name="Dubchak I."/>
            <person name="Gentemann C."/>
            <person name="Eikrem W."/>
            <person name="Gready J.E."/>
            <person name="John U."/>
            <person name="Lanier W."/>
            <person name="Lindquist E.A."/>
            <person name="Lucas S."/>
            <person name="Mayer K.F."/>
            <person name="Moreau H."/>
            <person name="Not F."/>
            <person name="Otillar R."/>
            <person name="Panaud O."/>
            <person name="Pangilinan J."/>
            <person name="Paulsen I."/>
            <person name="Piegu B."/>
            <person name="Poliakov A."/>
            <person name="Robbens S."/>
            <person name="Schmutz J."/>
            <person name="Toulza E."/>
            <person name="Wyss T."/>
            <person name="Zelensky A."/>
            <person name="Zhou K."/>
            <person name="Armbrust E.V."/>
            <person name="Bhattacharya D."/>
            <person name="Goodenough U.W."/>
            <person name="Van de Peer Y."/>
            <person name="Grigoriev I.V."/>
        </authorList>
    </citation>
    <scope>NUCLEOTIDE SEQUENCE [LARGE SCALE GENOMIC DNA]</scope>
    <source>
        <strain evidence="1 2">CCMP1545</strain>
    </source>
</reference>
<protein>
    <submittedName>
        <fullName evidence="1">Predicted protein</fullName>
    </submittedName>
</protein>
<dbReference type="AlphaFoldDB" id="C1MZD8"/>
<dbReference type="OMA" id="TTVEGWK"/>